<dbReference type="InterPro" id="IPR039513">
    <property type="entry name" value="PL-6"/>
</dbReference>
<gene>
    <name evidence="1" type="ORF">FSB75_07850</name>
</gene>
<name>A0A5B8UI16_9BACT</name>
<organism evidence="1 2">
    <name type="scientific">Flavisolibacter ginsenosidimutans</name>
    <dbReference type="NCBI Taxonomy" id="661481"/>
    <lineage>
        <taxon>Bacteria</taxon>
        <taxon>Pseudomonadati</taxon>
        <taxon>Bacteroidota</taxon>
        <taxon>Chitinophagia</taxon>
        <taxon>Chitinophagales</taxon>
        <taxon>Chitinophagaceae</taxon>
        <taxon>Flavisolibacter</taxon>
    </lineage>
</organism>
<dbReference type="SUPFAM" id="SSF51126">
    <property type="entry name" value="Pectin lyase-like"/>
    <property type="match status" value="1"/>
</dbReference>
<protein>
    <submittedName>
        <fullName evidence="1">Coagulation factor 5/8 type domain-containing protein</fullName>
    </submittedName>
</protein>
<sequence>MIQVLAWLLLLACGKKTIPDETTPTTNTTTVERTVHVSTSSELKAALLDAKPGDDIVMAEGVYAGRFVIEATAAGTVAKPIVLRGSRNAVLDAGSIQTGYVLYLQGSYWNLKGFTITNGLKGLIMDGSQHSVIDDLKIFSIGEEALHLRKFSSNNTVQNCEIMQTGLKTPDYGEGIYIGSAKNNWSTYTNGDPDKCDSNKILSNTLGPSVAAECIDVKEGTTAGIIRGNNFDATGITGANSADSWIDVKGNGYLIENNTGTNPGGSIFKDGYQVHVAVSGWGNNNAFKNNNCTVNAAGYGFNIQLSGSNGTSSGNKVYSNNTVTGAASGVSNISLSN</sequence>
<proteinExistence type="predicted"/>
<reference evidence="1 2" key="1">
    <citation type="journal article" date="2015" name="Int. J. Syst. Evol. Microbiol.">
        <title>Flavisolibacter ginsenosidimutans sp. nov., with ginsenoside-converting activity isolated from soil used for cultivating ginseng.</title>
        <authorList>
            <person name="Zhao Y."/>
            <person name="Liu Q."/>
            <person name="Kang M.S."/>
            <person name="Jin F."/>
            <person name="Yu H."/>
            <person name="Im W.T."/>
        </authorList>
    </citation>
    <scope>NUCLEOTIDE SEQUENCE [LARGE SCALE GENOMIC DNA]</scope>
    <source>
        <strain evidence="1 2">Gsoil 636</strain>
    </source>
</reference>
<accession>A0A5B8UI16</accession>
<dbReference type="InterPro" id="IPR011050">
    <property type="entry name" value="Pectin_lyase_fold/virulence"/>
</dbReference>
<evidence type="ECO:0000313" key="1">
    <source>
        <dbReference type="EMBL" id="QEC55809.1"/>
    </source>
</evidence>
<dbReference type="Proteomes" id="UP000321204">
    <property type="component" value="Chromosome"/>
</dbReference>
<dbReference type="InterPro" id="IPR012334">
    <property type="entry name" value="Pectin_lyas_fold"/>
</dbReference>
<dbReference type="KEGG" id="fgg:FSB75_07850"/>
<dbReference type="Pfam" id="PF14592">
    <property type="entry name" value="Chondroitinas_B"/>
    <property type="match status" value="1"/>
</dbReference>
<evidence type="ECO:0000313" key="2">
    <source>
        <dbReference type="Proteomes" id="UP000321204"/>
    </source>
</evidence>
<keyword evidence="2" id="KW-1185">Reference proteome</keyword>
<dbReference type="AlphaFoldDB" id="A0A5B8UI16"/>
<dbReference type="EMBL" id="CP042433">
    <property type="protein sequence ID" value="QEC55809.1"/>
    <property type="molecule type" value="Genomic_DNA"/>
</dbReference>
<dbReference type="RefSeq" id="WP_146785203.1">
    <property type="nucleotide sequence ID" value="NZ_BAABIO010000001.1"/>
</dbReference>
<dbReference type="OrthoDB" id="154460at2"/>
<dbReference type="Gene3D" id="2.160.20.10">
    <property type="entry name" value="Single-stranded right-handed beta-helix, Pectin lyase-like"/>
    <property type="match status" value="1"/>
</dbReference>